<feature type="signal peptide" evidence="1">
    <location>
        <begin position="1"/>
        <end position="31"/>
    </location>
</feature>
<protein>
    <recommendedName>
        <fullName evidence="4">Transglycosylase SLT domain-containing protein</fullName>
    </recommendedName>
</protein>
<accession>A0ABP8TXY3</accession>
<feature type="chain" id="PRO_5047164434" description="Transglycosylase SLT domain-containing protein" evidence="1">
    <location>
        <begin position="32"/>
        <end position="80"/>
    </location>
</feature>
<dbReference type="EMBL" id="BAABHJ010000034">
    <property type="protein sequence ID" value="GAA4616560.1"/>
    <property type="molecule type" value="Genomic_DNA"/>
</dbReference>
<gene>
    <name evidence="2" type="ORF">GCM10023195_73660</name>
</gene>
<keyword evidence="3" id="KW-1185">Reference proteome</keyword>
<dbReference type="RefSeq" id="WP_345364862.1">
    <property type="nucleotide sequence ID" value="NZ_BAABHJ010000034.1"/>
</dbReference>
<evidence type="ECO:0000256" key="1">
    <source>
        <dbReference type="SAM" id="SignalP"/>
    </source>
</evidence>
<sequence length="80" mass="8332">MRISKTKGVGVALVAMTIIGLTCVTSAPAEAGVLRRAGGICQSVAGINAYAQQNGFTPRYVAEMCNRNAGTHWNVTDFSG</sequence>
<name>A0ABP8TXY3_9ACTN</name>
<proteinExistence type="predicted"/>
<evidence type="ECO:0008006" key="4">
    <source>
        <dbReference type="Google" id="ProtNLM"/>
    </source>
</evidence>
<evidence type="ECO:0000313" key="3">
    <source>
        <dbReference type="Proteomes" id="UP001500212"/>
    </source>
</evidence>
<dbReference type="Proteomes" id="UP001500212">
    <property type="component" value="Unassembled WGS sequence"/>
</dbReference>
<evidence type="ECO:0000313" key="2">
    <source>
        <dbReference type="EMBL" id="GAA4616560.1"/>
    </source>
</evidence>
<organism evidence="2 3">
    <name type="scientific">Actinoallomurus liliacearum</name>
    <dbReference type="NCBI Taxonomy" id="1080073"/>
    <lineage>
        <taxon>Bacteria</taxon>
        <taxon>Bacillati</taxon>
        <taxon>Actinomycetota</taxon>
        <taxon>Actinomycetes</taxon>
        <taxon>Streptosporangiales</taxon>
        <taxon>Thermomonosporaceae</taxon>
        <taxon>Actinoallomurus</taxon>
    </lineage>
</organism>
<reference evidence="3" key="1">
    <citation type="journal article" date="2019" name="Int. J. Syst. Evol. Microbiol.">
        <title>The Global Catalogue of Microorganisms (GCM) 10K type strain sequencing project: providing services to taxonomists for standard genome sequencing and annotation.</title>
        <authorList>
            <consortium name="The Broad Institute Genomics Platform"/>
            <consortium name="The Broad Institute Genome Sequencing Center for Infectious Disease"/>
            <person name="Wu L."/>
            <person name="Ma J."/>
        </authorList>
    </citation>
    <scope>NUCLEOTIDE SEQUENCE [LARGE SCALE GENOMIC DNA]</scope>
    <source>
        <strain evidence="3">JCM 17938</strain>
    </source>
</reference>
<comment type="caution">
    <text evidence="2">The sequence shown here is derived from an EMBL/GenBank/DDBJ whole genome shotgun (WGS) entry which is preliminary data.</text>
</comment>
<keyword evidence="1" id="KW-0732">Signal</keyword>